<name>A0ABR4WH18_9GAMM</name>
<dbReference type="Proteomes" id="UP000029443">
    <property type="component" value="Unassembled WGS sequence"/>
</dbReference>
<comment type="caution">
    <text evidence="2">The sequence shown here is derived from an EMBL/GenBank/DDBJ whole genome shotgun (WGS) entry which is preliminary data.</text>
</comment>
<sequence>MNVTRKSLGITLLLLTAVAVKAAAPAAGTVIKNQASASYRACLDDGCSALAETQRVTSNLVETLIQAVPGIELVSAQSKPSLPGGVVYFPHTLTNTGNGRDRYQLCLDSIDADIAAWSVFPDANGDGQPDSGAPLFAHTDPDGCWDSPTPDLLAGDSFALVIEAEVSGVAISGQSLSLDVTATSNSNAALTAANTDTINLIEGPVLEVVKSLSVRQGRSPSGPVTVTLAYRNPSDQVATQVEIEDLLPQISVDGVNAGMTYVPGSARWTVSGATVLTDDGDDGSQGSAPDLIDYCAYDTGAANSDCHDRVRAVIAQLPPGAVGSLAFDVNIDAGLAAGDRVRNLATLNYQNGDGSNAFGPFDSNTVDYRIIERALLPAVVANNSESDSLTGEDDSSNTGNRVELASLGQGGVASFSNVIWNRGDGEDTFDVLVDPAEDRLGAPLATPFPAGTVFQLYKSDGGTPLVDTDGNGVADTGPIPLPDAGGQCPPRFVTDSINLACGVRVVMQATLPPDALGGPFEVTKMARSVTDPQVTNAVSDILLSILANSVDLTNDVPVNGGAPGEGAGPEAAPVQTVNVAPGEQAILQLVVNNTGARQDSYVLAVSDMDFAPGQLPAGWQVSFYRDGGNGDCSSLGAVLNNTGLIPASDNRRICARVTAPANAQGGDTLNLYFRALSQTSGASDIKLDAVAVVAGPALALTPDQVGQVEPGSSVVYTHQLANTGNVPLSNVLLSGTPDAASDDGWSVVLYEDSNGDGVWGPTDTLIGDGVALQTAGADGVLDVGESLAIFSKVFAPASVAFGITNVKTLTANAEGASQSVSDSATDTTTTNNTDVAITKEQALDADCDGIPDGPGACSGDNCFVFTRFEVTPGEQCVIYRLTATNTGAEPMYQVIINDRTQPFTSMLAAATSCEAPAGVCSVVEPADAATGDVSAEIGLLGPGEAAMLIFGLRVE</sequence>
<feature type="signal peptide" evidence="1">
    <location>
        <begin position="1"/>
        <end position="22"/>
    </location>
</feature>
<evidence type="ECO:0000313" key="2">
    <source>
        <dbReference type="EMBL" id="KGD62349.1"/>
    </source>
</evidence>
<evidence type="ECO:0008006" key="4">
    <source>
        <dbReference type="Google" id="ProtNLM"/>
    </source>
</evidence>
<protein>
    <recommendedName>
        <fullName evidence="4">DUF11 domain-containing protein</fullName>
    </recommendedName>
</protein>
<evidence type="ECO:0000313" key="3">
    <source>
        <dbReference type="Proteomes" id="UP000029443"/>
    </source>
</evidence>
<feature type="chain" id="PRO_5046499971" description="DUF11 domain-containing protein" evidence="1">
    <location>
        <begin position="23"/>
        <end position="955"/>
    </location>
</feature>
<keyword evidence="3" id="KW-1185">Reference proteome</keyword>
<dbReference type="EMBL" id="ARXU01000002">
    <property type="protein sequence ID" value="KGD62349.1"/>
    <property type="molecule type" value="Genomic_DNA"/>
</dbReference>
<evidence type="ECO:0000256" key="1">
    <source>
        <dbReference type="SAM" id="SignalP"/>
    </source>
</evidence>
<proteinExistence type="predicted"/>
<gene>
    <name evidence="2" type="ORF">T9A_00640</name>
</gene>
<keyword evidence="1" id="KW-0732">Signal</keyword>
<reference evidence="2 3" key="1">
    <citation type="submission" date="2012-09" db="EMBL/GenBank/DDBJ databases">
        <title>Genome Sequence of alkane-degrading Bacterium Alcanivorax jadensis T9.</title>
        <authorList>
            <person name="Lai Q."/>
            <person name="Shao Z."/>
        </authorList>
    </citation>
    <scope>NUCLEOTIDE SEQUENCE [LARGE SCALE GENOMIC DNA]</scope>
    <source>
        <strain evidence="2 3">T9</strain>
    </source>
</reference>
<organism evidence="2 3">
    <name type="scientific">Alcanivorax jadensis T9</name>
    <dbReference type="NCBI Taxonomy" id="1177181"/>
    <lineage>
        <taxon>Bacteria</taxon>
        <taxon>Pseudomonadati</taxon>
        <taxon>Pseudomonadota</taxon>
        <taxon>Gammaproteobacteria</taxon>
        <taxon>Oceanospirillales</taxon>
        <taxon>Alcanivoracaceae</taxon>
        <taxon>Alcanivorax</taxon>
    </lineage>
</organism>
<accession>A0ABR4WH18</accession>